<evidence type="ECO:0000256" key="1">
    <source>
        <dbReference type="SAM" id="SignalP"/>
    </source>
</evidence>
<evidence type="ECO:0000313" key="3">
    <source>
        <dbReference type="Proteomes" id="UP000748308"/>
    </source>
</evidence>
<gene>
    <name evidence="2" type="ORF">FJY75_03005</name>
</gene>
<evidence type="ECO:0000313" key="2">
    <source>
        <dbReference type="EMBL" id="MBM3316800.1"/>
    </source>
</evidence>
<comment type="caution">
    <text evidence="2">The sequence shown here is derived from an EMBL/GenBank/DDBJ whole genome shotgun (WGS) entry which is preliminary data.</text>
</comment>
<dbReference type="SUPFAM" id="SSF88713">
    <property type="entry name" value="Glycoside hydrolase/deacetylase"/>
    <property type="match status" value="1"/>
</dbReference>
<dbReference type="Pfam" id="PF10096">
    <property type="entry name" value="DUF2334"/>
    <property type="match status" value="1"/>
</dbReference>
<feature type="signal peptide" evidence="1">
    <location>
        <begin position="1"/>
        <end position="23"/>
    </location>
</feature>
<dbReference type="InterPro" id="IPR018763">
    <property type="entry name" value="DUF2334"/>
</dbReference>
<dbReference type="EMBL" id="VGIY01000043">
    <property type="protein sequence ID" value="MBM3316800.1"/>
    <property type="molecule type" value="Genomic_DNA"/>
</dbReference>
<dbReference type="Proteomes" id="UP000748308">
    <property type="component" value="Unassembled WGS sequence"/>
</dbReference>
<accession>A0A938BQ18</accession>
<sequence length="364" mass="39845">MRCSLGHSAIVLLALFPWIWGCAETSAPAPADAPAGELALTADADFLMRGDSTALHAEFSRPRDAGGAELTYLWEAEGAAIRGEGGSAVLYAPTGADTVTVRVTAVDAEGNAFRSELRLPVVRQFVILKADDFVYESFCADGVPAGWRLYLDYVESRGLKTSVGVIGHRLAEAPPSFFALLGEMHRRGRVEFFNHGWTHAINVVGEDGVERSEFKGTPYETQRDNLRATQALLRRRAGIVLRGFGAPGNAIDATTAQVVAENEEILYWFFGHKDGGKTVLPRVADIENARLLPDYETFRRTLKPEARVVVYQIHPWFWTPEKLAEFARCIDDLAAQGVTFVLPAKYCGMRQPVPRSVPALGGLP</sequence>
<dbReference type="Gene3D" id="3.20.20.370">
    <property type="entry name" value="Glycoside hydrolase/deacetylase"/>
    <property type="match status" value="1"/>
</dbReference>
<keyword evidence="1" id="KW-0732">Signal</keyword>
<feature type="chain" id="PRO_5036713479" evidence="1">
    <location>
        <begin position="24"/>
        <end position="364"/>
    </location>
</feature>
<organism evidence="2 3">
    <name type="scientific">Eiseniibacteriota bacterium</name>
    <dbReference type="NCBI Taxonomy" id="2212470"/>
    <lineage>
        <taxon>Bacteria</taxon>
        <taxon>Candidatus Eiseniibacteriota</taxon>
    </lineage>
</organism>
<protein>
    <submittedName>
        <fullName evidence="2">DUF2334 domain-containing protein</fullName>
    </submittedName>
</protein>
<dbReference type="GO" id="GO:0005975">
    <property type="term" value="P:carbohydrate metabolic process"/>
    <property type="evidence" value="ECO:0007669"/>
    <property type="project" value="InterPro"/>
</dbReference>
<name>A0A938BQ18_UNCEI</name>
<dbReference type="InterPro" id="IPR011330">
    <property type="entry name" value="Glyco_hydro/deAcase_b/a-brl"/>
</dbReference>
<dbReference type="AlphaFoldDB" id="A0A938BQ18"/>
<proteinExistence type="predicted"/>
<reference evidence="2" key="1">
    <citation type="submission" date="2019-03" db="EMBL/GenBank/DDBJ databases">
        <title>Lake Tanganyika Metagenome-Assembled Genomes (MAGs).</title>
        <authorList>
            <person name="Tran P."/>
        </authorList>
    </citation>
    <scope>NUCLEOTIDE SEQUENCE</scope>
    <source>
        <strain evidence="2">M_DeepCast_400m_m2_100</strain>
    </source>
</reference>